<dbReference type="RefSeq" id="WP_231505926.1">
    <property type="nucleotide sequence ID" value="NZ_LR734844.1"/>
</dbReference>
<name>A0A7Z9BHG5_9CYAN</name>
<dbReference type="Pfam" id="PF00043">
    <property type="entry name" value="GST_C"/>
    <property type="match status" value="1"/>
</dbReference>
<protein>
    <recommendedName>
        <fullName evidence="1">Glutathione S-transferase C-terminal domain-containing protein</fullName>
    </recommendedName>
</protein>
<reference evidence="2" key="1">
    <citation type="submission" date="2019-10" db="EMBL/GenBank/DDBJ databases">
        <authorList>
            <consortium name="Genoscope - CEA"/>
            <person name="William W."/>
        </authorList>
    </citation>
    <scope>NUCLEOTIDE SEQUENCE [LARGE SCALE GENOMIC DNA]</scope>
    <source>
        <strain evidence="2">BBR_PRJEB10992</strain>
    </source>
</reference>
<dbReference type="Proteomes" id="UP000184550">
    <property type="component" value="Unassembled WGS sequence"/>
</dbReference>
<accession>A0A7Z9BHG5</accession>
<evidence type="ECO:0000313" key="2">
    <source>
        <dbReference type="EMBL" id="VXD13849.1"/>
    </source>
</evidence>
<dbReference type="EMBL" id="CZCU02000099">
    <property type="protein sequence ID" value="VXD13849.1"/>
    <property type="molecule type" value="Genomic_DNA"/>
</dbReference>
<dbReference type="InterPro" id="IPR004046">
    <property type="entry name" value="GST_C"/>
</dbReference>
<keyword evidence="3" id="KW-1185">Reference proteome</keyword>
<evidence type="ECO:0000259" key="1">
    <source>
        <dbReference type="Pfam" id="PF00043"/>
    </source>
</evidence>
<dbReference type="AlphaFoldDB" id="A0A7Z9BHG5"/>
<dbReference type="Gene3D" id="1.20.1050.10">
    <property type="match status" value="1"/>
</dbReference>
<feature type="domain" description="Glutathione S-transferase C-terminal" evidence="1">
    <location>
        <begin position="16"/>
        <end position="57"/>
    </location>
</feature>
<comment type="caution">
    <text evidence="2">The sequence shown here is derived from an EMBL/GenBank/DDBJ whole genome shotgun (WGS) entry which is preliminary data.</text>
</comment>
<sequence>MVIQVVRWQYQINSAAVELAKTRLKTAFEVLQIWKQQPYLVGDCISIADIAAAALLSPLVLIPDYRHSYPWLFNRIAEIHHLCGEPLPPGLEK</sequence>
<dbReference type="InterPro" id="IPR036282">
    <property type="entry name" value="Glutathione-S-Trfase_C_sf"/>
</dbReference>
<organism evidence="2 3">
    <name type="scientific">Planktothrix serta PCC 8927</name>
    <dbReference type="NCBI Taxonomy" id="671068"/>
    <lineage>
        <taxon>Bacteria</taxon>
        <taxon>Bacillati</taxon>
        <taxon>Cyanobacteriota</taxon>
        <taxon>Cyanophyceae</taxon>
        <taxon>Oscillatoriophycideae</taxon>
        <taxon>Oscillatoriales</taxon>
        <taxon>Microcoleaceae</taxon>
        <taxon>Planktothrix</taxon>
    </lineage>
</organism>
<dbReference type="SUPFAM" id="SSF47616">
    <property type="entry name" value="GST C-terminal domain-like"/>
    <property type="match status" value="1"/>
</dbReference>
<proteinExistence type="predicted"/>
<evidence type="ECO:0000313" key="3">
    <source>
        <dbReference type="Proteomes" id="UP000184550"/>
    </source>
</evidence>
<gene>
    <name evidence="2" type="ORF">PL8927_270170</name>
</gene>